<gene>
    <name evidence="2" type="ORF">FEV53_10860</name>
</gene>
<evidence type="ECO:0000313" key="2">
    <source>
        <dbReference type="EMBL" id="TRD18992.1"/>
    </source>
</evidence>
<feature type="region of interest" description="Disordered" evidence="1">
    <location>
        <begin position="108"/>
        <end position="128"/>
    </location>
</feature>
<accession>A0A547PXX9</accession>
<dbReference type="EMBL" id="VFSV01000017">
    <property type="protein sequence ID" value="TRD18992.1"/>
    <property type="molecule type" value="Genomic_DNA"/>
</dbReference>
<sequence length="128" mass="13776">MAIGVLLSLSRLRYSADKKSATGEGTKPQMWRFEGIDQPGITAMKPALFALALCLPTAAFAQSDILEVQSADDVRTLAEIDNDPSTFTDDEQRKFALLSQILGLDGTQPTANATASVEPMDVTDEMPL</sequence>
<organism evidence="2 3">
    <name type="scientific">Palleronia caenipelagi</name>
    <dbReference type="NCBI Taxonomy" id="2489174"/>
    <lineage>
        <taxon>Bacteria</taxon>
        <taxon>Pseudomonadati</taxon>
        <taxon>Pseudomonadota</taxon>
        <taxon>Alphaproteobacteria</taxon>
        <taxon>Rhodobacterales</taxon>
        <taxon>Roseobacteraceae</taxon>
        <taxon>Palleronia</taxon>
    </lineage>
</organism>
<name>A0A547PXX9_9RHOB</name>
<dbReference type="Proteomes" id="UP000318590">
    <property type="component" value="Unassembled WGS sequence"/>
</dbReference>
<dbReference type="AlphaFoldDB" id="A0A547PXX9"/>
<proteinExistence type="predicted"/>
<reference evidence="2 3" key="1">
    <citation type="submission" date="2019-06" db="EMBL/GenBank/DDBJ databases">
        <title>Paenimaribius caenipelagi gen. nov., sp. nov., isolated from a tidal flat.</title>
        <authorList>
            <person name="Yoon J.-H."/>
        </authorList>
    </citation>
    <scope>NUCLEOTIDE SEQUENCE [LARGE SCALE GENOMIC DNA]</scope>
    <source>
        <strain evidence="2 3">JBTF-M29</strain>
    </source>
</reference>
<comment type="caution">
    <text evidence="2">The sequence shown here is derived from an EMBL/GenBank/DDBJ whole genome shotgun (WGS) entry which is preliminary data.</text>
</comment>
<evidence type="ECO:0000313" key="3">
    <source>
        <dbReference type="Proteomes" id="UP000318590"/>
    </source>
</evidence>
<evidence type="ECO:0000256" key="1">
    <source>
        <dbReference type="SAM" id="MobiDB-lite"/>
    </source>
</evidence>
<keyword evidence="3" id="KW-1185">Reference proteome</keyword>
<protein>
    <submittedName>
        <fullName evidence="2">Uncharacterized protein</fullName>
    </submittedName>
</protein>
<dbReference type="RefSeq" id="WP_142834837.1">
    <property type="nucleotide sequence ID" value="NZ_VFSV01000017.1"/>
</dbReference>
<dbReference type="OrthoDB" id="7877220at2"/>